<proteinExistence type="predicted"/>
<name>W7DLX3_9LIST</name>
<dbReference type="AlphaFoldDB" id="W7DLX3"/>
<dbReference type="PATRIC" id="fig|1265822.4.peg.2424"/>
<organism evidence="2 3">
    <name type="scientific">Listeria fleischmannii FSL S10-1203</name>
    <dbReference type="NCBI Taxonomy" id="1265822"/>
    <lineage>
        <taxon>Bacteria</taxon>
        <taxon>Bacillati</taxon>
        <taxon>Bacillota</taxon>
        <taxon>Bacilli</taxon>
        <taxon>Bacillales</taxon>
        <taxon>Listeriaceae</taxon>
        <taxon>Listeria</taxon>
    </lineage>
</organism>
<reference evidence="2 3" key="1">
    <citation type="submission" date="2012-12" db="EMBL/GenBank/DDBJ databases">
        <title>Novel taxa of Listeriaceae from agricultural environments in the United States.</title>
        <authorList>
            <person name="den Bakker H.C."/>
            <person name="Allred A."/>
            <person name="Warchocki S."/>
            <person name="Wright E.M."/>
            <person name="Burrell A."/>
            <person name="Nightingale K.K."/>
            <person name="Kephart D."/>
            <person name="Wiedmann M."/>
        </authorList>
    </citation>
    <scope>NUCLEOTIDE SEQUENCE [LARGE SCALE GENOMIC DNA]</scope>
    <source>
        <strain evidence="2 3">FSL S10-1203</strain>
    </source>
</reference>
<dbReference type="RefSeq" id="WP_007546632.1">
    <property type="nucleotide sequence ID" value="NZ_AODM01000040.1"/>
</dbReference>
<gene>
    <name evidence="2" type="ORF">MCOL2_11957</name>
</gene>
<protein>
    <submittedName>
        <fullName evidence="2">Uncharacterized protein</fullName>
    </submittedName>
</protein>
<evidence type="ECO:0000313" key="3">
    <source>
        <dbReference type="Proteomes" id="UP000019241"/>
    </source>
</evidence>
<dbReference type="Proteomes" id="UP000019241">
    <property type="component" value="Unassembled WGS sequence"/>
</dbReference>
<sequence length="54" mass="6240">MALKSDMPEESRNSKVIKRGDYSIIFPDDLKELPSLNRDADSTNKKDTDEKKRL</sequence>
<evidence type="ECO:0000256" key="1">
    <source>
        <dbReference type="SAM" id="MobiDB-lite"/>
    </source>
</evidence>
<feature type="region of interest" description="Disordered" evidence="1">
    <location>
        <begin position="33"/>
        <end position="54"/>
    </location>
</feature>
<accession>W7DLX3</accession>
<dbReference type="EMBL" id="AODM01000040">
    <property type="protein sequence ID" value="EUJ52977.1"/>
    <property type="molecule type" value="Genomic_DNA"/>
</dbReference>
<evidence type="ECO:0000313" key="2">
    <source>
        <dbReference type="EMBL" id="EUJ52977.1"/>
    </source>
</evidence>
<comment type="caution">
    <text evidence="2">The sequence shown here is derived from an EMBL/GenBank/DDBJ whole genome shotgun (WGS) entry which is preliminary data.</text>
</comment>